<reference evidence="2 3" key="1">
    <citation type="journal article" date="2021" name="Nat. Commun.">
        <title>Genetic determinants of endophytism in the Arabidopsis root mycobiome.</title>
        <authorList>
            <person name="Mesny F."/>
            <person name="Miyauchi S."/>
            <person name="Thiergart T."/>
            <person name="Pickel B."/>
            <person name="Atanasova L."/>
            <person name="Karlsson M."/>
            <person name="Huettel B."/>
            <person name="Barry K.W."/>
            <person name="Haridas S."/>
            <person name="Chen C."/>
            <person name="Bauer D."/>
            <person name="Andreopoulos W."/>
            <person name="Pangilinan J."/>
            <person name="LaButti K."/>
            <person name="Riley R."/>
            <person name="Lipzen A."/>
            <person name="Clum A."/>
            <person name="Drula E."/>
            <person name="Henrissat B."/>
            <person name="Kohler A."/>
            <person name="Grigoriev I.V."/>
            <person name="Martin F.M."/>
            <person name="Hacquard S."/>
        </authorList>
    </citation>
    <scope>NUCLEOTIDE SEQUENCE [LARGE SCALE GENOMIC DNA]</scope>
    <source>
        <strain evidence="2 3">MPI-CAGE-CH-0241</strain>
    </source>
</reference>
<dbReference type="PANTHER" id="PTHR33112">
    <property type="entry name" value="DOMAIN PROTEIN, PUTATIVE-RELATED"/>
    <property type="match status" value="1"/>
</dbReference>
<organism evidence="2 3">
    <name type="scientific">Thelonectria olida</name>
    <dbReference type="NCBI Taxonomy" id="1576542"/>
    <lineage>
        <taxon>Eukaryota</taxon>
        <taxon>Fungi</taxon>
        <taxon>Dikarya</taxon>
        <taxon>Ascomycota</taxon>
        <taxon>Pezizomycotina</taxon>
        <taxon>Sordariomycetes</taxon>
        <taxon>Hypocreomycetidae</taxon>
        <taxon>Hypocreales</taxon>
        <taxon>Nectriaceae</taxon>
        <taxon>Thelonectria</taxon>
    </lineage>
</organism>
<dbReference type="EMBL" id="JAGPYM010000002">
    <property type="protein sequence ID" value="KAH6898072.1"/>
    <property type="molecule type" value="Genomic_DNA"/>
</dbReference>
<gene>
    <name evidence="2" type="ORF">B0T10DRAFT_535053</name>
</gene>
<comment type="caution">
    <text evidence="2">The sequence shown here is derived from an EMBL/GenBank/DDBJ whole genome shotgun (WGS) entry which is preliminary data.</text>
</comment>
<keyword evidence="3" id="KW-1185">Reference proteome</keyword>
<dbReference type="PANTHER" id="PTHR33112:SF10">
    <property type="entry name" value="TOL"/>
    <property type="match status" value="1"/>
</dbReference>
<protein>
    <submittedName>
        <fullName evidence="2">Tol protein</fullName>
    </submittedName>
</protein>
<dbReference type="OrthoDB" id="5347061at2759"/>
<dbReference type="Pfam" id="PF06985">
    <property type="entry name" value="HET"/>
    <property type="match status" value="1"/>
</dbReference>
<name>A0A9P8WHG9_9HYPO</name>
<feature type="domain" description="Heterokaryon incompatibility" evidence="1">
    <location>
        <begin position="173"/>
        <end position="322"/>
    </location>
</feature>
<proteinExistence type="predicted"/>
<dbReference type="Proteomes" id="UP000777438">
    <property type="component" value="Unassembled WGS sequence"/>
</dbReference>
<sequence length="623" mass="70574">MKYSKLCSTCERALQPDWEKEKRDSPQSPFRQHHASSASFLRAVSQKCFICWKIWKMILSGHVLNRDNQLPSWIEGSEAGWDNMSLMAQQDEDTSAILLLFACSKSKTHTSSPSTLSLISNWIRMCQRSHEPCQWRKGVAPWQPTRLLDIGRLNDKTFRLVSKSRKTDESHAYITLSYRWGPENQPRLLTSNINAFFEGSLIEKLPKTFRDAIVVARMLGVRYLWIDALCIIQDSQNDWECESAAMGSVYANALCNIAASASDGPDGGLFRRRDGDNLRLGCVRAAPLPETRAQTYHIIDSLYSQRQLRCAPLFRRGWVFQERMLAARVIYFAEEQVFWECCVEHKCEAFPAGIPFAGTSMDQLPQVVIKGAVGRQLECDSCAVFRQWNLLVQRYSECQLTRPSDKLSAFAGIASYFQLLLRANYIYGMWESRLIDQLGYVVEEPAAKQSLQYRAPSWSWASLDGPIMSPRVGELPFTHVKLEEGGVKLGQLRLRGSLTRATYSHPTPPRKSDIILEGGKVLNLIVLRDHLGIEFRKGKRITLLAFQSELRTGPYLGCFVLEPVLCAFPATTYRRIGFAHVFQSEPFNPHVVEGDKYDALGVMFGGDGLPTVDESRLSDMVIV</sequence>
<evidence type="ECO:0000259" key="1">
    <source>
        <dbReference type="Pfam" id="PF06985"/>
    </source>
</evidence>
<dbReference type="InterPro" id="IPR010730">
    <property type="entry name" value="HET"/>
</dbReference>
<dbReference type="AlphaFoldDB" id="A0A9P8WHG9"/>
<evidence type="ECO:0000313" key="2">
    <source>
        <dbReference type="EMBL" id="KAH6898072.1"/>
    </source>
</evidence>
<evidence type="ECO:0000313" key="3">
    <source>
        <dbReference type="Proteomes" id="UP000777438"/>
    </source>
</evidence>
<accession>A0A9P8WHG9</accession>